<dbReference type="HAMAP" id="MF_00812">
    <property type="entry name" value="Thiopur_methtran"/>
    <property type="match status" value="1"/>
</dbReference>
<evidence type="ECO:0000256" key="5">
    <source>
        <dbReference type="ARBA" id="ARBA00022490"/>
    </source>
</evidence>
<reference evidence="11" key="1">
    <citation type="submission" date="2015-09" db="EMBL/GenBank/DDBJ databases">
        <authorList>
            <person name="Shao Z."/>
            <person name="Wang L."/>
        </authorList>
    </citation>
    <scope>NUCLEOTIDE SEQUENCE [LARGE SCALE GENOMIC DNA]</scope>
    <source>
        <strain evidence="11">F13-1</strain>
    </source>
</reference>
<dbReference type="KEGG" id="zdf:AN401_09865"/>
<evidence type="ECO:0000256" key="3">
    <source>
        <dbReference type="ARBA" id="ARBA00008145"/>
    </source>
</evidence>
<keyword evidence="5 9" id="KW-0963">Cytoplasm</keyword>
<dbReference type="GO" id="GO:0008119">
    <property type="term" value="F:thiopurine S-methyltransferase activity"/>
    <property type="evidence" value="ECO:0007669"/>
    <property type="project" value="UniProtKB-UniRule"/>
</dbReference>
<keyword evidence="11" id="KW-1185">Reference proteome</keyword>
<dbReference type="FunFam" id="3.40.50.150:FF:000101">
    <property type="entry name" value="Thiopurine S-methyltransferase"/>
    <property type="match status" value="1"/>
</dbReference>
<organism evidence="10 11">
    <name type="scientific">Zobellella denitrificans</name>
    <dbReference type="NCBI Taxonomy" id="347534"/>
    <lineage>
        <taxon>Bacteria</taxon>
        <taxon>Pseudomonadati</taxon>
        <taxon>Pseudomonadota</taxon>
        <taxon>Gammaproteobacteria</taxon>
        <taxon>Aeromonadales</taxon>
        <taxon>Aeromonadaceae</taxon>
        <taxon>Zobellella</taxon>
    </lineage>
</organism>
<gene>
    <name evidence="9" type="primary">tpm</name>
    <name evidence="10" type="ORF">AN401_09865</name>
</gene>
<evidence type="ECO:0000256" key="8">
    <source>
        <dbReference type="ARBA" id="ARBA00022691"/>
    </source>
</evidence>
<evidence type="ECO:0000256" key="1">
    <source>
        <dbReference type="ARBA" id="ARBA00000903"/>
    </source>
</evidence>
<dbReference type="GO" id="GO:0010038">
    <property type="term" value="P:response to metal ion"/>
    <property type="evidence" value="ECO:0007669"/>
    <property type="project" value="InterPro"/>
</dbReference>
<dbReference type="RefSeq" id="WP_096779246.1">
    <property type="nucleotide sequence ID" value="NZ_CP012621.1"/>
</dbReference>
<dbReference type="PANTHER" id="PTHR10259:SF11">
    <property type="entry name" value="THIOPURINE S-METHYLTRANSFERASE"/>
    <property type="match status" value="1"/>
</dbReference>
<accession>A0A291HPM9</accession>
<dbReference type="NCBIfam" id="TIGR03840">
    <property type="entry name" value="TMPT_Se_Te"/>
    <property type="match status" value="1"/>
</dbReference>
<comment type="subcellular location">
    <subcellularLocation>
        <location evidence="2 9">Cytoplasm</location>
    </subcellularLocation>
</comment>
<protein>
    <recommendedName>
        <fullName evidence="4 9">Thiopurine S-methyltransferase</fullName>
        <ecNumber evidence="4 9">2.1.1.67</ecNumber>
    </recommendedName>
    <alternativeName>
        <fullName evidence="9">Thiopurine methyltransferase</fullName>
    </alternativeName>
</protein>
<evidence type="ECO:0000256" key="6">
    <source>
        <dbReference type="ARBA" id="ARBA00022603"/>
    </source>
</evidence>
<feature type="binding site" evidence="9">
    <location>
        <position position="45"/>
    </location>
    <ligand>
        <name>S-adenosyl-L-methionine</name>
        <dbReference type="ChEBI" id="CHEBI:59789"/>
    </ligand>
</feature>
<dbReference type="AlphaFoldDB" id="A0A291HPM9"/>
<dbReference type="PIRSF" id="PIRSF023956">
    <property type="entry name" value="Thiopurine_S-methyltransferase"/>
    <property type="match status" value="1"/>
</dbReference>
<feature type="binding site" evidence="9">
    <location>
        <position position="10"/>
    </location>
    <ligand>
        <name>S-adenosyl-L-methionine</name>
        <dbReference type="ChEBI" id="CHEBI:59789"/>
    </ligand>
</feature>
<dbReference type="NCBIfam" id="NF009732">
    <property type="entry name" value="PRK13255.1"/>
    <property type="match status" value="1"/>
</dbReference>
<dbReference type="Proteomes" id="UP000217763">
    <property type="component" value="Chromosome"/>
</dbReference>
<keyword evidence="7 9" id="KW-0808">Transferase</keyword>
<dbReference type="InterPro" id="IPR029063">
    <property type="entry name" value="SAM-dependent_MTases_sf"/>
</dbReference>
<comment type="catalytic activity">
    <reaction evidence="1 9">
        <text>S-adenosyl-L-methionine + a thiopurine = S-adenosyl-L-homocysteine + a thiopurine S-methylether.</text>
        <dbReference type="EC" id="2.1.1.67"/>
    </reaction>
</comment>
<proteinExistence type="inferred from homology"/>
<dbReference type="PROSITE" id="PS51585">
    <property type="entry name" value="SAM_MT_TPMT"/>
    <property type="match status" value="1"/>
</dbReference>
<evidence type="ECO:0000256" key="9">
    <source>
        <dbReference type="HAMAP-Rule" id="MF_00812"/>
    </source>
</evidence>
<evidence type="ECO:0000256" key="2">
    <source>
        <dbReference type="ARBA" id="ARBA00004496"/>
    </source>
</evidence>
<evidence type="ECO:0000256" key="7">
    <source>
        <dbReference type="ARBA" id="ARBA00022679"/>
    </source>
</evidence>
<dbReference type="EMBL" id="CP012621">
    <property type="protein sequence ID" value="ATG74117.1"/>
    <property type="molecule type" value="Genomic_DNA"/>
</dbReference>
<keyword evidence="6 9" id="KW-0489">Methyltransferase</keyword>
<dbReference type="Pfam" id="PF05724">
    <property type="entry name" value="TPMT"/>
    <property type="match status" value="1"/>
</dbReference>
<comment type="similarity">
    <text evidence="3 9">Belongs to the class I-like SAM-binding methyltransferase superfamily. TPMT family.</text>
</comment>
<feature type="binding site" evidence="9">
    <location>
        <position position="66"/>
    </location>
    <ligand>
        <name>S-adenosyl-L-methionine</name>
        <dbReference type="ChEBI" id="CHEBI:59789"/>
    </ligand>
</feature>
<keyword evidence="8 9" id="KW-0949">S-adenosyl-L-methionine</keyword>
<name>A0A291HPM9_9GAMM</name>
<dbReference type="InterPro" id="IPR008854">
    <property type="entry name" value="TPMT"/>
</dbReference>
<dbReference type="InterPro" id="IPR022474">
    <property type="entry name" value="Thiopur_S-MeTfrase_Se/Te_detox"/>
</dbReference>
<dbReference type="GO" id="GO:0032259">
    <property type="term" value="P:methylation"/>
    <property type="evidence" value="ECO:0007669"/>
    <property type="project" value="UniProtKB-KW"/>
</dbReference>
<evidence type="ECO:0000256" key="4">
    <source>
        <dbReference type="ARBA" id="ARBA00011905"/>
    </source>
</evidence>
<dbReference type="EC" id="2.1.1.67" evidence="4 9"/>
<dbReference type="PANTHER" id="PTHR10259">
    <property type="entry name" value="THIOPURINE S-METHYLTRANSFERASE"/>
    <property type="match status" value="1"/>
</dbReference>
<dbReference type="SUPFAM" id="SSF53335">
    <property type="entry name" value="S-adenosyl-L-methionine-dependent methyltransferases"/>
    <property type="match status" value="1"/>
</dbReference>
<evidence type="ECO:0000313" key="11">
    <source>
        <dbReference type="Proteomes" id="UP000217763"/>
    </source>
</evidence>
<evidence type="ECO:0000313" key="10">
    <source>
        <dbReference type="EMBL" id="ATG74117.1"/>
    </source>
</evidence>
<sequence length="217" mass="24954">MDAQFWHQRWQSSRIGFHQQEINELLGRHWHRLGVPEHTEVLVPLCGKSRDMHWLAEQGHNIAGFELSPLAIRDFFGEAGVLAQQQKLVHYLCWQAGGFSLYEGDFFQAESLGRRFDAAYDRAALVALPEPLRPLYARLLARLLNPGAAMLLVTLDYAPVQHESPPFAVNEQEVRRLFGADFEVTLLDRIEEGNSNPRVASGERRFFDELCFLLRRK</sequence>
<dbReference type="Gene3D" id="3.40.50.150">
    <property type="entry name" value="Vaccinia Virus protein VP39"/>
    <property type="match status" value="1"/>
</dbReference>
<dbReference type="GO" id="GO:0005737">
    <property type="term" value="C:cytoplasm"/>
    <property type="evidence" value="ECO:0007669"/>
    <property type="project" value="UniProtKB-SubCell"/>
</dbReference>
<dbReference type="InterPro" id="IPR025835">
    <property type="entry name" value="Thiopurine_S-MeTrfase"/>
</dbReference>
<feature type="binding site" evidence="9">
    <location>
        <position position="122"/>
    </location>
    <ligand>
        <name>S-adenosyl-L-methionine</name>
        <dbReference type="ChEBI" id="CHEBI:59789"/>
    </ligand>
</feature>